<dbReference type="EMBL" id="BAAABM010000066">
    <property type="protein sequence ID" value="GAA0366146.1"/>
    <property type="molecule type" value="Genomic_DNA"/>
</dbReference>
<dbReference type="Proteomes" id="UP001501822">
    <property type="component" value="Unassembled WGS sequence"/>
</dbReference>
<dbReference type="RefSeq" id="WP_252799023.1">
    <property type="nucleotide sequence ID" value="NZ_BAAABM010000066.1"/>
</dbReference>
<gene>
    <name evidence="1" type="ORF">GCM10010151_65090</name>
</gene>
<name>A0ABN0XJZ1_9ACTN</name>
<comment type="caution">
    <text evidence="1">The sequence shown here is derived from an EMBL/GenBank/DDBJ whole genome shotgun (WGS) entry which is preliminary data.</text>
</comment>
<evidence type="ECO:0000313" key="2">
    <source>
        <dbReference type="Proteomes" id="UP001501822"/>
    </source>
</evidence>
<proteinExistence type="predicted"/>
<organism evidence="1 2">
    <name type="scientific">Actinoallomurus spadix</name>
    <dbReference type="NCBI Taxonomy" id="79912"/>
    <lineage>
        <taxon>Bacteria</taxon>
        <taxon>Bacillati</taxon>
        <taxon>Actinomycetota</taxon>
        <taxon>Actinomycetes</taxon>
        <taxon>Streptosporangiales</taxon>
        <taxon>Thermomonosporaceae</taxon>
        <taxon>Actinoallomurus</taxon>
    </lineage>
</organism>
<evidence type="ECO:0000313" key="1">
    <source>
        <dbReference type="EMBL" id="GAA0366146.1"/>
    </source>
</evidence>
<protein>
    <submittedName>
        <fullName evidence="1">Uncharacterized protein</fullName>
    </submittedName>
</protein>
<reference evidence="1 2" key="1">
    <citation type="journal article" date="2019" name="Int. J. Syst. Evol. Microbiol.">
        <title>The Global Catalogue of Microorganisms (GCM) 10K type strain sequencing project: providing services to taxonomists for standard genome sequencing and annotation.</title>
        <authorList>
            <consortium name="The Broad Institute Genomics Platform"/>
            <consortium name="The Broad Institute Genome Sequencing Center for Infectious Disease"/>
            <person name="Wu L."/>
            <person name="Ma J."/>
        </authorList>
    </citation>
    <scope>NUCLEOTIDE SEQUENCE [LARGE SCALE GENOMIC DNA]</scope>
    <source>
        <strain evidence="1 2">JCM 3146</strain>
    </source>
</reference>
<sequence length="157" mass="17384">MSDGWRPRVPPRAAPTRGDAVHFHAYGYRGPGEAVRPYDVARTPGGAGFETSPVPPERTSAWLAKPARFIKGTWDDPADAVAWLERRHAELEPSIAHPEMRRHAPAVRAMAAIALDTLRRGNDVVWAWWLTGGNVANYAVICCPNRDIEARCPLGRR</sequence>
<accession>A0ABN0XJZ1</accession>
<keyword evidence="2" id="KW-1185">Reference proteome</keyword>